<keyword evidence="1" id="KW-0812">Transmembrane</keyword>
<dbReference type="AlphaFoldDB" id="A0A7W3PBM6"/>
<sequence length="90" mass="10089">MTDAPDRPNGGSSRGLWILIYCLLVPAVVVPLLVPLYDKAGPTLFGFPFYYWFQFALIIGAAILTLSAYVVSTKADARERAARLERRDRR</sequence>
<keyword evidence="3" id="KW-1185">Reference proteome</keyword>
<comment type="caution">
    <text evidence="2">The sequence shown here is derived from an EMBL/GenBank/DDBJ whole genome shotgun (WGS) entry which is preliminary data.</text>
</comment>
<protein>
    <submittedName>
        <fullName evidence="2">Uncharacterized protein</fullName>
    </submittedName>
</protein>
<keyword evidence="1" id="KW-1133">Transmembrane helix</keyword>
<dbReference type="RefSeq" id="WP_182541761.1">
    <property type="nucleotide sequence ID" value="NZ_JACGXA010000003.1"/>
</dbReference>
<dbReference type="Proteomes" id="UP000580910">
    <property type="component" value="Unassembled WGS sequence"/>
</dbReference>
<keyword evidence="1" id="KW-0472">Membrane</keyword>
<evidence type="ECO:0000313" key="3">
    <source>
        <dbReference type="Proteomes" id="UP000580910"/>
    </source>
</evidence>
<name>A0A7W3PBM6_9ACTN</name>
<evidence type="ECO:0000256" key="1">
    <source>
        <dbReference type="SAM" id="Phobius"/>
    </source>
</evidence>
<feature type="transmembrane region" description="Helical" evidence="1">
    <location>
        <begin position="49"/>
        <end position="71"/>
    </location>
</feature>
<dbReference type="InterPro" id="IPR021741">
    <property type="entry name" value="DUF3311"/>
</dbReference>
<proteinExistence type="predicted"/>
<reference evidence="2 3" key="1">
    <citation type="submission" date="2020-07" db="EMBL/GenBank/DDBJ databases">
        <title>Sequencing the genomes of 1000 actinobacteria strains.</title>
        <authorList>
            <person name="Klenk H.-P."/>
        </authorList>
    </citation>
    <scope>NUCLEOTIDE SEQUENCE [LARGE SCALE GENOMIC DNA]</scope>
    <source>
        <strain evidence="2 3">DSM 21349</strain>
    </source>
</reference>
<evidence type="ECO:0000313" key="2">
    <source>
        <dbReference type="EMBL" id="MBA8805736.1"/>
    </source>
</evidence>
<accession>A0A7W3PBM6</accession>
<gene>
    <name evidence="2" type="ORF">FB382_004081</name>
</gene>
<dbReference type="Pfam" id="PF11755">
    <property type="entry name" value="DUF3311"/>
    <property type="match status" value="1"/>
</dbReference>
<dbReference type="EMBL" id="JACGXA010000003">
    <property type="protein sequence ID" value="MBA8805736.1"/>
    <property type="molecule type" value="Genomic_DNA"/>
</dbReference>
<feature type="transmembrane region" description="Helical" evidence="1">
    <location>
        <begin position="16"/>
        <end position="37"/>
    </location>
</feature>
<organism evidence="2 3">
    <name type="scientific">Nocardioides ginsengisegetis</name>
    <dbReference type="NCBI Taxonomy" id="661491"/>
    <lineage>
        <taxon>Bacteria</taxon>
        <taxon>Bacillati</taxon>
        <taxon>Actinomycetota</taxon>
        <taxon>Actinomycetes</taxon>
        <taxon>Propionibacteriales</taxon>
        <taxon>Nocardioidaceae</taxon>
        <taxon>Nocardioides</taxon>
    </lineage>
</organism>